<evidence type="ECO:0000313" key="2">
    <source>
        <dbReference type="Proteomes" id="UP000037179"/>
    </source>
</evidence>
<keyword evidence="2" id="KW-1185">Reference proteome</keyword>
<proteinExistence type="predicted"/>
<reference evidence="1 2" key="2">
    <citation type="journal article" date="2016" name="Genome Announc.">
        <title>Draft Genome Sequence of Erythromycin- and Oxytetracycline-Sensitive Nocardia seriolae Strain U-1 (NBRC 110359).</title>
        <authorList>
            <person name="Imajoh M."/>
            <person name="Sukeda M."/>
            <person name="Shimizu M."/>
            <person name="Yamane J."/>
            <person name="Ohnishi K."/>
            <person name="Oshima S."/>
        </authorList>
    </citation>
    <scope>NUCLEOTIDE SEQUENCE [LARGE SCALE GENOMIC DNA]</scope>
    <source>
        <strain evidence="1 2">U-1</strain>
    </source>
</reference>
<evidence type="ECO:0000313" key="1">
    <source>
        <dbReference type="EMBL" id="GAP29656.1"/>
    </source>
</evidence>
<dbReference type="Proteomes" id="UP000037179">
    <property type="component" value="Unassembled WGS sequence"/>
</dbReference>
<accession>A0ABC9YWN1</accession>
<name>A0ABC9YWN1_9NOCA</name>
<dbReference type="EMBL" id="BBYQ01000061">
    <property type="protein sequence ID" value="GAP29656.1"/>
    <property type="molecule type" value="Genomic_DNA"/>
</dbReference>
<sequence>MESMVRLVHSVGPAVGAVGALTVALVAPPLLSAAVPTRETEVATGTGITLTATGVGAVHGGTDPSNAVVFRVPEQMRRVATGDESIAVLKSDIGEQRLSVSVTDGITDFATAAPRLLLPLRAAGVAVRFDGGVVDAGEFHWLTCVLPDTAGGVCAVAVSGDVAVTVTVTGPTREAGYRMISDVLNSSKAVAL</sequence>
<reference evidence="2" key="1">
    <citation type="submission" date="2015-07" db="EMBL/GenBank/DDBJ databases">
        <title>Nocardia seriolae U-1 whole genome shotgun sequence.</title>
        <authorList>
            <person name="Imajoh M."/>
            <person name="Fukumoto Y."/>
            <person name="Sukeda M."/>
            <person name="Yamane J."/>
            <person name="Yamasaki K."/>
            <person name="Shimizu M."/>
            <person name="Ohnishi K."/>
            <person name="Oshima S."/>
        </authorList>
    </citation>
    <scope>NUCLEOTIDE SEQUENCE [LARGE SCALE GENOMIC DNA]</scope>
    <source>
        <strain evidence="2">U-1</strain>
    </source>
</reference>
<organism evidence="1 2">
    <name type="scientific">Nocardia seriolae</name>
    <dbReference type="NCBI Taxonomy" id="37332"/>
    <lineage>
        <taxon>Bacteria</taxon>
        <taxon>Bacillati</taxon>
        <taxon>Actinomycetota</taxon>
        <taxon>Actinomycetes</taxon>
        <taxon>Mycobacteriales</taxon>
        <taxon>Nocardiaceae</taxon>
        <taxon>Nocardia</taxon>
    </lineage>
</organism>
<gene>
    <name evidence="1" type="ORF">NSK11_contig00061-0008</name>
</gene>
<protein>
    <submittedName>
        <fullName evidence="1">Uncharacterized protein</fullName>
    </submittedName>
</protein>
<dbReference type="AlphaFoldDB" id="A0ABC9YWN1"/>
<comment type="caution">
    <text evidence="1">The sequence shown here is derived from an EMBL/GenBank/DDBJ whole genome shotgun (WGS) entry which is preliminary data.</text>
</comment>